<evidence type="ECO:0000313" key="2">
    <source>
        <dbReference type="Proteomes" id="UP001239795"/>
    </source>
</evidence>
<proteinExistence type="predicted"/>
<accession>A0AAI9XGH8</accession>
<protein>
    <submittedName>
        <fullName evidence="1">Uncharacterized protein</fullName>
    </submittedName>
</protein>
<keyword evidence="2" id="KW-1185">Reference proteome</keyword>
<reference evidence="1 2" key="1">
    <citation type="submission" date="2016-10" db="EMBL/GenBank/DDBJ databases">
        <title>The genome sequence of Colletotrichum fioriniae PJ7.</title>
        <authorList>
            <person name="Baroncelli R."/>
        </authorList>
    </citation>
    <scope>NUCLEOTIDE SEQUENCE [LARGE SCALE GENOMIC DNA]</scope>
    <source>
        <strain evidence="1">Col 31</strain>
    </source>
</reference>
<evidence type="ECO:0000313" key="1">
    <source>
        <dbReference type="EMBL" id="KAK1449204.1"/>
    </source>
</evidence>
<name>A0AAI9XGH8_9PEZI</name>
<gene>
    <name evidence="1" type="ORF">CMEL01_08519</name>
</gene>
<comment type="caution">
    <text evidence="1">The sequence shown here is derived from an EMBL/GenBank/DDBJ whole genome shotgun (WGS) entry which is preliminary data.</text>
</comment>
<dbReference type="Proteomes" id="UP001239795">
    <property type="component" value="Unassembled WGS sequence"/>
</dbReference>
<dbReference type="EMBL" id="MLGG01000068">
    <property type="protein sequence ID" value="KAK1449204.1"/>
    <property type="molecule type" value="Genomic_DNA"/>
</dbReference>
<organism evidence="1 2">
    <name type="scientific">Colletotrichum melonis</name>
    <dbReference type="NCBI Taxonomy" id="1209925"/>
    <lineage>
        <taxon>Eukaryota</taxon>
        <taxon>Fungi</taxon>
        <taxon>Dikarya</taxon>
        <taxon>Ascomycota</taxon>
        <taxon>Pezizomycotina</taxon>
        <taxon>Sordariomycetes</taxon>
        <taxon>Hypocreomycetidae</taxon>
        <taxon>Glomerellales</taxon>
        <taxon>Glomerellaceae</taxon>
        <taxon>Colletotrichum</taxon>
        <taxon>Colletotrichum acutatum species complex</taxon>
    </lineage>
</organism>
<sequence length="58" mass="6449">MPISDGVVEHRCSRSVFSSKFFAKTNCRGLYALFQCYTCVSLISYGRRSCGCADADLK</sequence>
<dbReference type="AlphaFoldDB" id="A0AAI9XGH8"/>